<accession>A0A8H5WQI5</accession>
<evidence type="ECO:0000259" key="2">
    <source>
        <dbReference type="Pfam" id="PF17111"/>
    </source>
</evidence>
<comment type="caution">
    <text evidence="3">The sequence shown here is derived from an EMBL/GenBank/DDBJ whole genome shotgun (WGS) entry which is preliminary data.</text>
</comment>
<dbReference type="EMBL" id="JAAGWQ010000107">
    <property type="protein sequence ID" value="KAF5666633.1"/>
    <property type="molecule type" value="Genomic_DNA"/>
</dbReference>
<dbReference type="OrthoDB" id="10267115at2759"/>
<feature type="compositionally biased region" description="Polar residues" evidence="1">
    <location>
        <begin position="161"/>
        <end position="172"/>
    </location>
</feature>
<organism evidence="3 4">
    <name type="scientific">Fusarium heterosporum</name>
    <dbReference type="NCBI Taxonomy" id="42747"/>
    <lineage>
        <taxon>Eukaryota</taxon>
        <taxon>Fungi</taxon>
        <taxon>Dikarya</taxon>
        <taxon>Ascomycota</taxon>
        <taxon>Pezizomycotina</taxon>
        <taxon>Sordariomycetes</taxon>
        <taxon>Hypocreomycetidae</taxon>
        <taxon>Hypocreales</taxon>
        <taxon>Nectriaceae</taxon>
        <taxon>Fusarium</taxon>
        <taxon>Fusarium heterosporum species complex</taxon>
    </lineage>
</organism>
<reference evidence="3 4" key="1">
    <citation type="submission" date="2020-05" db="EMBL/GenBank/DDBJ databases">
        <title>Identification and distribution of gene clusters putatively required for synthesis of sphingolipid metabolism inhibitors in phylogenetically diverse species of the filamentous fungus Fusarium.</title>
        <authorList>
            <person name="Kim H.-S."/>
            <person name="Busman M."/>
            <person name="Brown D.W."/>
            <person name="Divon H."/>
            <person name="Uhlig S."/>
            <person name="Proctor R.H."/>
        </authorList>
    </citation>
    <scope>NUCLEOTIDE SEQUENCE [LARGE SCALE GENOMIC DNA]</scope>
    <source>
        <strain evidence="3 4">NRRL 20693</strain>
    </source>
</reference>
<feature type="compositionally biased region" description="Polar residues" evidence="1">
    <location>
        <begin position="346"/>
        <end position="355"/>
    </location>
</feature>
<evidence type="ECO:0000256" key="1">
    <source>
        <dbReference type="SAM" id="MobiDB-lite"/>
    </source>
</evidence>
<feature type="compositionally biased region" description="Pro residues" evidence="1">
    <location>
        <begin position="515"/>
        <end position="527"/>
    </location>
</feature>
<feature type="compositionally biased region" description="Polar residues" evidence="1">
    <location>
        <begin position="736"/>
        <end position="756"/>
    </location>
</feature>
<feature type="compositionally biased region" description="Polar residues" evidence="1">
    <location>
        <begin position="824"/>
        <end position="834"/>
    </location>
</feature>
<name>A0A8H5WQI5_FUSHE</name>
<sequence length="834" mass="92211">MDPVSIIAGIAGIATAAVQISNTLFRLVKTYRNAPTEIRAMAIEMAGLTVTLEHLRDILNTGQSYTRPLFFEGVRHVIKNIQSTQQEIHKMVDDRTILAKFKWLKSKRLLSDMDKHKVTLTLQITILSAAVLVKSTNRSLPISEKCDNRFRIQAESLIQAGQASLQSDNTTRPEIPDPPQERAPSPPFRTTKRFPSPVRQSEIPGHVRTEDLDVQPSAARDRLRVSEGAGDDARSLVSRRCGTPQSPGYDADGNIGLEREEEIDQGPGSGESRRGRSTGFDPLSGKLAQFGRDFHVRGDAATFLYKLVFQDEEPPCAPTTDYQGETTEGDTYGRLRDELGIEKSYPNRSRASTKYVTHEPQEPSRAVNQLLLTWTSLSQDEIEKGTAEPEPDTKENPPKHTAYVESESEDEEVQVSYSPGSYRISEHADSGGQSNSSRSSSVMTIGSDDEGSYFSAASRRRPRQQQYRHFYRRSNPPVLPVKDRTYHPPPSPLPTTNAYPGYTGYSGSPVQPTQYPYPPSYPEPAQHPTPYQTRGEDNEIGSATPKLDVSGRLNMSIVRQDENPISNCDDFTAQRRIPGKAIMGALVGDRSASNLHGLDLANALIEGQSMKLVYIRGSDLGETWFINEQPVFLQFLHCGYLPQFYPAKDSDHAAMNQEYLAIDEEWASFEALNMLGLTVKKREEGRVLLDPNTTWVVPETLSSVSLGSQSITVGERDIDVMNFLAKEEKPIVEVTTDVTQNDSPPSTLQPQISITSPPTPGETNVEFDASRVASTVSSASRFSKLIKWCKSGRKQDHLPLPSGHGSKSNTTIVESEDVRRPLTPSDSGIGSSVC</sequence>
<proteinExistence type="predicted"/>
<feature type="region of interest" description="Disordered" evidence="1">
    <location>
        <begin position="345"/>
        <end position="364"/>
    </location>
</feature>
<feature type="region of interest" description="Disordered" evidence="1">
    <location>
        <begin position="796"/>
        <end position="834"/>
    </location>
</feature>
<dbReference type="Pfam" id="PF17111">
    <property type="entry name" value="PigL_N"/>
    <property type="match status" value="1"/>
</dbReference>
<evidence type="ECO:0000313" key="3">
    <source>
        <dbReference type="EMBL" id="KAF5666633.1"/>
    </source>
</evidence>
<feature type="region of interest" description="Disordered" evidence="1">
    <location>
        <begin position="161"/>
        <end position="282"/>
    </location>
</feature>
<gene>
    <name evidence="3" type="ORF">FHETE_6132</name>
</gene>
<feature type="region of interest" description="Disordered" evidence="1">
    <location>
        <begin position="736"/>
        <end position="762"/>
    </location>
</feature>
<feature type="compositionally biased region" description="Basic and acidic residues" evidence="1">
    <location>
        <begin position="382"/>
        <end position="398"/>
    </location>
</feature>
<feature type="region of interest" description="Disordered" evidence="1">
    <location>
        <begin position="382"/>
        <end position="546"/>
    </location>
</feature>
<feature type="domain" description="Azaphilone pigments biosynthesis cluster protein L N-terminal" evidence="2">
    <location>
        <begin position="1"/>
        <end position="120"/>
    </location>
</feature>
<dbReference type="InterPro" id="IPR031348">
    <property type="entry name" value="PigL_N"/>
</dbReference>
<protein>
    <recommendedName>
        <fullName evidence="2">Azaphilone pigments biosynthesis cluster protein L N-terminal domain-containing protein</fullName>
    </recommendedName>
</protein>
<keyword evidence="4" id="KW-1185">Reference proteome</keyword>
<evidence type="ECO:0000313" key="4">
    <source>
        <dbReference type="Proteomes" id="UP000567885"/>
    </source>
</evidence>
<dbReference type="AlphaFoldDB" id="A0A8H5WQI5"/>
<feature type="compositionally biased region" description="Low complexity" evidence="1">
    <location>
        <begin position="430"/>
        <end position="441"/>
    </location>
</feature>
<dbReference type="Proteomes" id="UP000567885">
    <property type="component" value="Unassembled WGS sequence"/>
</dbReference>